<dbReference type="AlphaFoldDB" id="A0A8H7IP98"/>
<reference evidence="2" key="2">
    <citation type="journal article" date="2018" name="DNA Res.">
        <title>Comparative genome and transcriptome analyses reveal adaptations to opportunistic infections in woody plant degrading pathogens of Botryosphaeriaceae.</title>
        <authorList>
            <person name="Yan J.Y."/>
            <person name="Zhao W.S."/>
            <person name="Chen Z."/>
            <person name="Xing Q.K."/>
            <person name="Zhang W."/>
            <person name="Chethana K.W.T."/>
            <person name="Xue M.F."/>
            <person name="Xu J.P."/>
            <person name="Phillips A.J.L."/>
            <person name="Wang Y."/>
            <person name="Liu J.H."/>
            <person name="Liu M."/>
            <person name="Zhou Y."/>
            <person name="Jayawardena R.S."/>
            <person name="Manawasinghe I.S."/>
            <person name="Huang J.B."/>
            <person name="Qiao G.H."/>
            <person name="Fu C.Y."/>
            <person name="Guo F.F."/>
            <person name="Dissanayake A.J."/>
            <person name="Peng Y.L."/>
            <person name="Hyde K.D."/>
            <person name="Li X.H."/>
        </authorList>
    </citation>
    <scope>NUCLEOTIDE SEQUENCE</scope>
    <source>
        <strain evidence="2">CSS-01s</strain>
    </source>
</reference>
<reference evidence="2" key="1">
    <citation type="submission" date="2016-08" db="EMBL/GenBank/DDBJ databases">
        <authorList>
            <person name="Yan J."/>
        </authorList>
    </citation>
    <scope>NUCLEOTIDE SEQUENCE</scope>
    <source>
        <strain evidence="2">CSS-01s</strain>
    </source>
</reference>
<organism evidence="2 3">
    <name type="scientific">Lasiodiplodia theobromae</name>
    <dbReference type="NCBI Taxonomy" id="45133"/>
    <lineage>
        <taxon>Eukaryota</taxon>
        <taxon>Fungi</taxon>
        <taxon>Dikarya</taxon>
        <taxon>Ascomycota</taxon>
        <taxon>Pezizomycotina</taxon>
        <taxon>Dothideomycetes</taxon>
        <taxon>Dothideomycetes incertae sedis</taxon>
        <taxon>Botryosphaeriales</taxon>
        <taxon>Botryosphaeriaceae</taxon>
        <taxon>Lasiodiplodia</taxon>
    </lineage>
</organism>
<evidence type="ECO:0000313" key="3">
    <source>
        <dbReference type="Proteomes" id="UP000627934"/>
    </source>
</evidence>
<dbReference type="Proteomes" id="UP000627934">
    <property type="component" value="Unassembled WGS sequence"/>
</dbReference>
<feature type="region of interest" description="Disordered" evidence="1">
    <location>
        <begin position="1"/>
        <end position="21"/>
    </location>
</feature>
<gene>
    <name evidence="2" type="ORF">BFW01_g10208</name>
</gene>
<sequence>MSSQDSATPREHSPSLRLRSHPQRCRDDFQLGYPNFERYCAIVLEATRPIILFCRGLSERGHLDVADALGTGLLELVDQAAQTVVPFPRVEQPAVGQRDVVPNPYRDETLELDLDSSAQIWKDTLEAGKTYVLRLGPAAFDENVLWCRYRDADDAADSAVQNPPLRLQRNKTVSFTVYHDPDPPTFTGVFSVEPAVCHVPPSDPNNHIHNMDPLPNAFKFVVDITSNAPAPITVCIQQSVFGSTLPFGGLSSLGEFADCVDAESGEEAHFSLGFQCFDSNPWPEWPEDEDLVEIPPAGSATVRFVQEFGEHDQKHSFKPGRRYRAQMSRWAKGGFYQWMFGTKEQILRGTVEERKARWDEAHPRGRREIEVQQVNEPVEFDAVN</sequence>
<proteinExistence type="predicted"/>
<dbReference type="EMBL" id="MDYX01000024">
    <property type="protein sequence ID" value="KAF9629005.1"/>
    <property type="molecule type" value="Genomic_DNA"/>
</dbReference>
<evidence type="ECO:0000313" key="2">
    <source>
        <dbReference type="EMBL" id="KAF9629005.1"/>
    </source>
</evidence>
<name>A0A8H7IP98_9PEZI</name>
<protein>
    <submittedName>
        <fullName evidence="2">Uncharacterized protein</fullName>
    </submittedName>
</protein>
<accession>A0A8H7IP98</accession>
<comment type="caution">
    <text evidence="2">The sequence shown here is derived from an EMBL/GenBank/DDBJ whole genome shotgun (WGS) entry which is preliminary data.</text>
</comment>
<evidence type="ECO:0000256" key="1">
    <source>
        <dbReference type="SAM" id="MobiDB-lite"/>
    </source>
</evidence>